<comment type="caution">
    <text evidence="7">The sequence shown here is derived from an EMBL/GenBank/DDBJ whole genome shotgun (WGS) entry which is preliminary data.</text>
</comment>
<feature type="transmembrane region" description="Helical" evidence="6">
    <location>
        <begin position="29"/>
        <end position="50"/>
    </location>
</feature>
<feature type="transmembrane region" description="Helical" evidence="6">
    <location>
        <begin position="412"/>
        <end position="433"/>
    </location>
</feature>
<organism evidence="7 8">
    <name type="scientific">Apatococcus lobatus</name>
    <dbReference type="NCBI Taxonomy" id="904363"/>
    <lineage>
        <taxon>Eukaryota</taxon>
        <taxon>Viridiplantae</taxon>
        <taxon>Chlorophyta</taxon>
        <taxon>core chlorophytes</taxon>
        <taxon>Trebouxiophyceae</taxon>
        <taxon>Chlorellales</taxon>
        <taxon>Chlorellaceae</taxon>
        <taxon>Apatococcus</taxon>
    </lineage>
</organism>
<keyword evidence="5 6" id="KW-0472">Membrane</keyword>
<keyword evidence="8" id="KW-1185">Reference proteome</keyword>
<keyword evidence="3 6" id="KW-0812">Transmembrane</keyword>
<dbReference type="PANTHER" id="PTHR12385">
    <property type="entry name" value="CHOLINE TRANSPORTER-LIKE (SLC FAMILY 44)"/>
    <property type="match status" value="1"/>
</dbReference>
<evidence type="ECO:0000256" key="5">
    <source>
        <dbReference type="ARBA" id="ARBA00023136"/>
    </source>
</evidence>
<evidence type="ECO:0000256" key="3">
    <source>
        <dbReference type="ARBA" id="ARBA00022692"/>
    </source>
</evidence>
<protein>
    <recommendedName>
        <fullName evidence="6">Choline transporter-like protein</fullName>
    </recommendedName>
</protein>
<feature type="transmembrane region" description="Helical" evidence="6">
    <location>
        <begin position="445"/>
        <end position="470"/>
    </location>
</feature>
<comment type="subcellular location">
    <subcellularLocation>
        <location evidence="6">Cell membrane</location>
        <topology evidence="6">Multi-pass membrane protein</topology>
    </subcellularLocation>
    <subcellularLocation>
        <location evidence="1">Membrane</location>
        <topology evidence="1">Multi-pass membrane protein</topology>
    </subcellularLocation>
</comment>
<dbReference type="EMBL" id="JALJOS010000012">
    <property type="protein sequence ID" value="KAK9832158.1"/>
    <property type="molecule type" value="Genomic_DNA"/>
</dbReference>
<comment type="similarity">
    <text evidence="2 6">Belongs to the CTL (choline transporter-like) family.</text>
</comment>
<evidence type="ECO:0000256" key="6">
    <source>
        <dbReference type="RuleBase" id="RU368066"/>
    </source>
</evidence>
<feature type="transmembrane region" description="Helical" evidence="6">
    <location>
        <begin position="95"/>
        <end position="117"/>
    </location>
</feature>
<comment type="function">
    <text evidence="6">Choline transporter.</text>
</comment>
<keyword evidence="4 6" id="KW-1133">Transmembrane helix</keyword>
<gene>
    <name evidence="7" type="ORF">WJX74_000937</name>
</gene>
<evidence type="ECO:0000313" key="8">
    <source>
        <dbReference type="Proteomes" id="UP001438707"/>
    </source>
</evidence>
<dbReference type="Pfam" id="PF04515">
    <property type="entry name" value="Choline_transpo"/>
    <property type="match status" value="1"/>
</dbReference>
<feature type="transmembrane region" description="Helical" evidence="6">
    <location>
        <begin position="193"/>
        <end position="218"/>
    </location>
</feature>
<dbReference type="Proteomes" id="UP001438707">
    <property type="component" value="Unassembled WGS sequence"/>
</dbReference>
<feature type="transmembrane region" description="Helical" evidence="6">
    <location>
        <begin position="153"/>
        <end position="172"/>
    </location>
</feature>
<name>A0AAW1RE98_9CHLO</name>
<dbReference type="PANTHER" id="PTHR12385:SF98">
    <property type="entry name" value="CHOLINE TRANSPORTER-LIKE PROTEIN"/>
    <property type="match status" value="1"/>
</dbReference>
<feature type="transmembrane region" description="Helical" evidence="6">
    <location>
        <begin position="347"/>
        <end position="367"/>
    </location>
</feature>
<evidence type="ECO:0000313" key="7">
    <source>
        <dbReference type="EMBL" id="KAK9832158.1"/>
    </source>
</evidence>
<dbReference type="GO" id="GO:0005886">
    <property type="term" value="C:plasma membrane"/>
    <property type="evidence" value="ECO:0007669"/>
    <property type="project" value="UniProtKB-SubCell"/>
</dbReference>
<accession>A0AAW1RE98</accession>
<sequence>MSDEALLGEGLGSSGYELKRPRRDTWGSLLYGSFVTAAVVGGVLACYRSNWRELYEMLARPDDPSVCPMHGPSQLLLQHLSKPEPQSHLDLAKPAGIWVGIILAASVTLGLGFFSLFYNTPRVATRGSVIVMAALPAVLGIVAFVFFGNAGLGGYLLIQSGVAVFMLIVWWKHLDLCEKLLAISARALNVNRGLVLVAVLAQLLVLVANAAFGVLTLAGVSNGSVKPNGARAENAEGCVNADGDPVLCCSWQVDSYGRSFAAFATIVMLWTTLLVKEIRVFVTSGVVAQWYFSPAGTSTQGSTKRAWGHALGPSFGSLSIGSAILTLVALVRNMIEQARQKAAEEGQAAGIVTSLLACFAEVFFQLVEFLTKFTTIRCAISGEAFLQAGKNAVDLLKRNALNTGAVWFFPQLILSVTAFTLAGALGLAVGLGVRLTWPDHDSVKTAAIALGVISLVLALVVLLFLGNILLDVVDATYFCYAMDLDAQAVTRADIHDVISKVPSPSGAAVEQPGGEVVAARAFSDFRSHFRSQGTRQQGFPVNATCKGPDNFEEIVEANSSSTLAALVGQASRLLQD</sequence>
<dbReference type="InterPro" id="IPR007603">
    <property type="entry name" value="Choline_transptr-like"/>
</dbReference>
<reference evidence="7 8" key="1">
    <citation type="journal article" date="2024" name="Nat. Commun.">
        <title>Phylogenomics reveals the evolutionary origins of lichenization in chlorophyte algae.</title>
        <authorList>
            <person name="Puginier C."/>
            <person name="Libourel C."/>
            <person name="Otte J."/>
            <person name="Skaloud P."/>
            <person name="Haon M."/>
            <person name="Grisel S."/>
            <person name="Petersen M."/>
            <person name="Berrin J.G."/>
            <person name="Delaux P.M."/>
            <person name="Dal Grande F."/>
            <person name="Keller J."/>
        </authorList>
    </citation>
    <scope>NUCLEOTIDE SEQUENCE [LARGE SCALE GENOMIC DNA]</scope>
    <source>
        <strain evidence="7 8">SAG 2145</strain>
    </source>
</reference>
<feature type="transmembrane region" description="Helical" evidence="6">
    <location>
        <begin position="129"/>
        <end position="147"/>
    </location>
</feature>
<proteinExistence type="inferred from homology"/>
<dbReference type="AlphaFoldDB" id="A0AAW1RE98"/>
<evidence type="ECO:0000256" key="2">
    <source>
        <dbReference type="ARBA" id="ARBA00007168"/>
    </source>
</evidence>
<evidence type="ECO:0000256" key="4">
    <source>
        <dbReference type="ARBA" id="ARBA00022989"/>
    </source>
</evidence>
<feature type="transmembrane region" description="Helical" evidence="6">
    <location>
        <begin position="315"/>
        <end position="335"/>
    </location>
</feature>
<dbReference type="GO" id="GO:0022857">
    <property type="term" value="F:transmembrane transporter activity"/>
    <property type="evidence" value="ECO:0007669"/>
    <property type="project" value="UniProtKB-UniRule"/>
</dbReference>
<evidence type="ECO:0000256" key="1">
    <source>
        <dbReference type="ARBA" id="ARBA00004141"/>
    </source>
</evidence>